<reference evidence="1" key="2">
    <citation type="submission" date="2021-02" db="EMBL/GenBank/DDBJ databases">
        <title>Aspergillus luchuensis mut. kawachii IFO 4304 genome sequence.</title>
        <authorList>
            <person name="Mori K."/>
            <person name="Kadooka C."/>
            <person name="Goto M."/>
            <person name="Futagami T."/>
        </authorList>
    </citation>
    <scope>NUCLEOTIDE SEQUENCE</scope>
    <source>
        <strain evidence="1">IFO 4308</strain>
    </source>
</reference>
<dbReference type="AlphaFoldDB" id="A0A7R7ZZ09"/>
<evidence type="ECO:0000313" key="1">
    <source>
        <dbReference type="EMBL" id="BCS00084.1"/>
    </source>
</evidence>
<dbReference type="Proteomes" id="UP000661280">
    <property type="component" value="Chromosome 5"/>
</dbReference>
<sequence>MQALVRRPFLYSMKRHRTNLHPSPKTGTGSTQALGSEEMYDDCGSYAYTGYCTESGDGMCLWCKPEQIWIQVVELESHQELLRDNEMCWQTCQDNALDR</sequence>
<accession>A0A7R7ZZ09</accession>
<evidence type="ECO:0000313" key="2">
    <source>
        <dbReference type="Proteomes" id="UP000661280"/>
    </source>
</evidence>
<dbReference type="GeneID" id="64961405"/>
<proteinExistence type="predicted"/>
<dbReference type="EMBL" id="AP024429">
    <property type="protein sequence ID" value="BCS00084.1"/>
    <property type="molecule type" value="Genomic_DNA"/>
</dbReference>
<name>A0A7R7ZZ09_ASPKA</name>
<dbReference type="KEGG" id="aluc:AKAW2_50425A"/>
<reference evidence="1" key="1">
    <citation type="submission" date="2021-01" db="EMBL/GenBank/DDBJ databases">
        <authorList>
            <consortium name="Aspergillus luchuensis mut. kawachii IFO 4304 genome sequencing consortium"/>
            <person name="Kazuki M."/>
            <person name="Futagami T."/>
        </authorList>
    </citation>
    <scope>NUCLEOTIDE SEQUENCE</scope>
    <source>
        <strain evidence="1">IFO 4308</strain>
    </source>
</reference>
<protein>
    <submittedName>
        <fullName evidence="1">Uncharacterized protein</fullName>
    </submittedName>
</protein>
<organism evidence="1 2">
    <name type="scientific">Aspergillus kawachii</name>
    <name type="common">White koji mold</name>
    <name type="synonym">Aspergillus awamori var. kawachi</name>
    <dbReference type="NCBI Taxonomy" id="1069201"/>
    <lineage>
        <taxon>Eukaryota</taxon>
        <taxon>Fungi</taxon>
        <taxon>Dikarya</taxon>
        <taxon>Ascomycota</taxon>
        <taxon>Pezizomycotina</taxon>
        <taxon>Eurotiomycetes</taxon>
        <taxon>Eurotiomycetidae</taxon>
        <taxon>Eurotiales</taxon>
        <taxon>Aspergillaceae</taxon>
        <taxon>Aspergillus</taxon>
        <taxon>Aspergillus subgen. Circumdati</taxon>
    </lineage>
</organism>
<keyword evidence="2" id="KW-1185">Reference proteome</keyword>
<dbReference type="RefSeq" id="XP_041543846.1">
    <property type="nucleotide sequence ID" value="XM_041690242.1"/>
</dbReference>
<gene>
    <name evidence="1" type="ORF">AKAW2_50425A</name>
</gene>